<name>A0A1W1E4U6_9ZZZZ</name>
<feature type="transmembrane region" description="Helical" evidence="1">
    <location>
        <begin position="21"/>
        <end position="45"/>
    </location>
</feature>
<evidence type="ECO:0000313" key="2">
    <source>
        <dbReference type="EMBL" id="SFV87061.1"/>
    </source>
</evidence>
<keyword evidence="1" id="KW-0812">Transmembrane</keyword>
<dbReference type="EMBL" id="FPHZ01000193">
    <property type="protein sequence ID" value="SFV88983.1"/>
    <property type="molecule type" value="Genomic_DNA"/>
</dbReference>
<evidence type="ECO:0000256" key="1">
    <source>
        <dbReference type="SAM" id="Phobius"/>
    </source>
</evidence>
<accession>A0A1W1E4U6</accession>
<organism evidence="3">
    <name type="scientific">hydrothermal vent metagenome</name>
    <dbReference type="NCBI Taxonomy" id="652676"/>
    <lineage>
        <taxon>unclassified sequences</taxon>
        <taxon>metagenomes</taxon>
        <taxon>ecological metagenomes</taxon>
    </lineage>
</organism>
<gene>
    <name evidence="2" type="ORF">MNB_SUP05-SYMBIONT-4-651</name>
    <name evidence="3" type="ORF">MNB_SUP05-SYMBIONT-5-179</name>
</gene>
<sequence length="50" mass="5544">MGAAYTIMSASYEARKRGEPGILWSTISNQLVVVVLIMIIAILIINYMDI</sequence>
<dbReference type="EMBL" id="FPHY01000144">
    <property type="protein sequence ID" value="SFV87061.1"/>
    <property type="molecule type" value="Genomic_DNA"/>
</dbReference>
<reference evidence="3" key="1">
    <citation type="submission" date="2016-10" db="EMBL/GenBank/DDBJ databases">
        <authorList>
            <person name="de Groot N.N."/>
        </authorList>
    </citation>
    <scope>NUCLEOTIDE SEQUENCE</scope>
</reference>
<keyword evidence="1" id="KW-1133">Transmembrane helix</keyword>
<dbReference type="AlphaFoldDB" id="A0A1W1E4U6"/>
<keyword evidence="1" id="KW-0472">Membrane</keyword>
<evidence type="ECO:0000313" key="3">
    <source>
        <dbReference type="EMBL" id="SFV88983.1"/>
    </source>
</evidence>
<proteinExistence type="predicted"/>
<protein>
    <submittedName>
        <fullName evidence="3">Uncharacterized protein</fullName>
    </submittedName>
</protein>